<dbReference type="InterPro" id="IPR032508">
    <property type="entry name" value="FecR_C"/>
</dbReference>
<dbReference type="FunFam" id="2.60.120.1440:FF:000001">
    <property type="entry name" value="Putative anti-sigma factor"/>
    <property type="match status" value="1"/>
</dbReference>
<dbReference type="Pfam" id="PF16344">
    <property type="entry name" value="FecR_C"/>
    <property type="match status" value="1"/>
</dbReference>
<proteinExistence type="predicted"/>
<dbReference type="PANTHER" id="PTHR30273:SF2">
    <property type="entry name" value="PROTEIN FECR"/>
    <property type="match status" value="1"/>
</dbReference>
<evidence type="ECO:0000259" key="2">
    <source>
        <dbReference type="Pfam" id="PF16344"/>
    </source>
</evidence>
<evidence type="ECO:0000259" key="1">
    <source>
        <dbReference type="Pfam" id="PF04773"/>
    </source>
</evidence>
<dbReference type="Gene3D" id="3.55.50.30">
    <property type="match status" value="1"/>
</dbReference>
<dbReference type="Proteomes" id="UP000215002">
    <property type="component" value="Chromosome"/>
</dbReference>
<dbReference type="AlphaFoldDB" id="A0A223NZY4"/>
<feature type="domain" description="FecR protein" evidence="1">
    <location>
        <begin position="174"/>
        <end position="268"/>
    </location>
</feature>
<organism evidence="3 4">
    <name type="scientific">Mucilaginibacter xinganensis</name>
    <dbReference type="NCBI Taxonomy" id="1234841"/>
    <lineage>
        <taxon>Bacteria</taxon>
        <taxon>Pseudomonadati</taxon>
        <taxon>Bacteroidota</taxon>
        <taxon>Sphingobacteriia</taxon>
        <taxon>Sphingobacteriales</taxon>
        <taxon>Sphingobacteriaceae</taxon>
        <taxon>Mucilaginibacter</taxon>
    </lineage>
</organism>
<dbReference type="KEGG" id="muc:MuYL_3564"/>
<evidence type="ECO:0000313" key="3">
    <source>
        <dbReference type="EMBL" id="ASU35449.1"/>
    </source>
</evidence>
<dbReference type="PANTHER" id="PTHR30273">
    <property type="entry name" value="PERIPLASMIC SIGNAL SENSOR AND SIGMA FACTOR ACTIVATOR FECR-RELATED"/>
    <property type="match status" value="1"/>
</dbReference>
<feature type="domain" description="Protein FecR C-terminal" evidence="2">
    <location>
        <begin position="311"/>
        <end position="379"/>
    </location>
</feature>
<accession>A0A223NZY4</accession>
<name>A0A223NZY4_9SPHI</name>
<sequence length="382" mass="42266">MDKPRINYLLQKYIDGSITASDKQELLDLYKKTNLDDAEYPDDRDSVSKRMLLRLNNEIQQKKTKTSFFKSWTFKSAAAATLIILGGYIVSRQVSDSKLLTRKAAEKKEVMVPGTNLAVLTLGNGKKILLNGTTTGKLAVQGNTTITKNAAGQISYTVAANKADAENNEVTFNTITTPIGGQFRVTLPDGSNVWLNAASSLKYPSRFEGSERHVELHGEAYFEIFKNKNSPFTVSAENVNIRVLGTHFNVMAYKNEPAVNTTLLEGSVTLTSGRNNVFLVPGQQAVADPNAENIAIHNVNVEDAVAWKNGYFSFRKQNIKTAMNKIARWYNADVEYSGNVNNKFLGGSVSRSENISELLNYLELTGIAKFKIDGRRITVICK</sequence>
<evidence type="ECO:0000313" key="4">
    <source>
        <dbReference type="Proteomes" id="UP000215002"/>
    </source>
</evidence>
<dbReference type="RefSeq" id="WP_157740913.1">
    <property type="nucleotide sequence ID" value="NZ_CP022743.1"/>
</dbReference>
<dbReference type="Pfam" id="PF04773">
    <property type="entry name" value="FecR"/>
    <property type="match status" value="1"/>
</dbReference>
<keyword evidence="4" id="KW-1185">Reference proteome</keyword>
<dbReference type="Gene3D" id="2.60.120.1440">
    <property type="match status" value="1"/>
</dbReference>
<protein>
    <submittedName>
        <fullName evidence="3">FecR family protein</fullName>
    </submittedName>
</protein>
<dbReference type="OrthoDB" id="1099963at2"/>
<dbReference type="InterPro" id="IPR006860">
    <property type="entry name" value="FecR"/>
</dbReference>
<dbReference type="GO" id="GO:0016989">
    <property type="term" value="F:sigma factor antagonist activity"/>
    <property type="evidence" value="ECO:0007669"/>
    <property type="project" value="TreeGrafter"/>
</dbReference>
<dbReference type="InterPro" id="IPR012373">
    <property type="entry name" value="Ferrdict_sens_TM"/>
</dbReference>
<dbReference type="PIRSF" id="PIRSF018266">
    <property type="entry name" value="FecR"/>
    <property type="match status" value="1"/>
</dbReference>
<reference evidence="3 4" key="1">
    <citation type="submission" date="2017-08" db="EMBL/GenBank/DDBJ databases">
        <title>Complete genome sequence of Mucilaginibacter sp. strain BJC16-A31.</title>
        <authorList>
            <consortium name="Henan University of Science and Technology"/>
            <person name="You X."/>
        </authorList>
    </citation>
    <scope>NUCLEOTIDE SEQUENCE [LARGE SCALE GENOMIC DNA]</scope>
    <source>
        <strain evidence="3 4">BJC16-A31</strain>
    </source>
</reference>
<gene>
    <name evidence="3" type="ORF">MuYL_3564</name>
</gene>
<dbReference type="EMBL" id="CP022743">
    <property type="protein sequence ID" value="ASU35449.1"/>
    <property type="molecule type" value="Genomic_DNA"/>
</dbReference>